<evidence type="ECO:0000313" key="2">
    <source>
        <dbReference type="EMBL" id="EFA78328.1"/>
    </source>
</evidence>
<organism evidence="2 3">
    <name type="scientific">Heterostelium pallidum (strain ATCC 26659 / Pp 5 / PN500)</name>
    <name type="common">Cellular slime mold</name>
    <name type="synonym">Polysphondylium pallidum</name>
    <dbReference type="NCBI Taxonomy" id="670386"/>
    <lineage>
        <taxon>Eukaryota</taxon>
        <taxon>Amoebozoa</taxon>
        <taxon>Evosea</taxon>
        <taxon>Eumycetozoa</taxon>
        <taxon>Dictyostelia</taxon>
        <taxon>Acytosteliales</taxon>
        <taxon>Acytosteliaceae</taxon>
        <taxon>Heterostelium</taxon>
    </lineage>
</organism>
<evidence type="ECO:0000256" key="1">
    <source>
        <dbReference type="SAM" id="MobiDB-lite"/>
    </source>
</evidence>
<dbReference type="EMBL" id="ADBJ01000038">
    <property type="protein sequence ID" value="EFA78328.1"/>
    <property type="molecule type" value="Genomic_DNA"/>
</dbReference>
<sequence length="124" mass="13507">MANRFDNQEKSDATAGEDHENTNNNQKSIQVKADIDLESNANLICDVSGSNGVGSFIFQGQVQYDQTITCTKVAPGLIKWSGWVKHDGCKNGGKLSISANMINFSCYCTKFNGCSVSNILQITY</sequence>
<dbReference type="OMA" id="WDSIDEY"/>
<dbReference type="RefSeq" id="XP_020430453.1">
    <property type="nucleotide sequence ID" value="XM_020579778.1"/>
</dbReference>
<proteinExistence type="predicted"/>
<dbReference type="Proteomes" id="UP000001396">
    <property type="component" value="Unassembled WGS sequence"/>
</dbReference>
<accession>D3BK98</accession>
<comment type="caution">
    <text evidence="2">The sequence shown here is derived from an EMBL/GenBank/DDBJ whole genome shotgun (WGS) entry which is preliminary data.</text>
</comment>
<feature type="compositionally biased region" description="Basic and acidic residues" evidence="1">
    <location>
        <begin position="1"/>
        <end position="21"/>
    </location>
</feature>
<evidence type="ECO:0000313" key="3">
    <source>
        <dbReference type="Proteomes" id="UP000001396"/>
    </source>
</evidence>
<name>D3BK98_HETP5</name>
<dbReference type="AlphaFoldDB" id="D3BK98"/>
<reference evidence="2 3" key="1">
    <citation type="journal article" date="2011" name="Genome Res.">
        <title>Phylogeny-wide analysis of social amoeba genomes highlights ancient origins for complex intercellular communication.</title>
        <authorList>
            <person name="Heidel A.J."/>
            <person name="Lawal H.M."/>
            <person name="Felder M."/>
            <person name="Schilde C."/>
            <person name="Helps N.R."/>
            <person name="Tunggal B."/>
            <person name="Rivero F."/>
            <person name="John U."/>
            <person name="Schleicher M."/>
            <person name="Eichinger L."/>
            <person name="Platzer M."/>
            <person name="Noegel A.A."/>
            <person name="Schaap P."/>
            <person name="Gloeckner G."/>
        </authorList>
    </citation>
    <scope>NUCLEOTIDE SEQUENCE [LARGE SCALE GENOMIC DNA]</scope>
    <source>
        <strain evidence="3">ATCC 26659 / Pp 5 / PN500</strain>
    </source>
</reference>
<feature type="region of interest" description="Disordered" evidence="1">
    <location>
        <begin position="1"/>
        <end position="29"/>
    </location>
</feature>
<keyword evidence="3" id="KW-1185">Reference proteome</keyword>
<protein>
    <submittedName>
        <fullName evidence="2">Uncharacterized protein</fullName>
    </submittedName>
</protein>
<dbReference type="GeneID" id="31364455"/>
<dbReference type="InParanoid" id="D3BK98"/>
<gene>
    <name evidence="2" type="ORF">PPL_08979</name>
</gene>